<comment type="caution">
    <text evidence="1">The sequence shown here is derived from an EMBL/GenBank/DDBJ whole genome shotgun (WGS) entry which is preliminary data.</text>
</comment>
<protein>
    <submittedName>
        <fullName evidence="1">Uncharacterized protein</fullName>
    </submittedName>
</protein>
<name>A0A8X6M8M9_NEPPI</name>
<proteinExistence type="predicted"/>
<sequence length="132" mass="15191">MRQQVFIRRQIQNPIQTYFLQETLLESKAFLSPKLIVLGTGQMAHVCPTIGIDMLLQNQQNYFVLQYVKLKSPILELDIHLALSVHCSYFYMVSNAILPLQVQMTCPLRFGGTIPVNHINWNSWLTTVSNLL</sequence>
<reference evidence="1" key="1">
    <citation type="submission" date="2020-08" db="EMBL/GenBank/DDBJ databases">
        <title>Multicomponent nature underlies the extraordinary mechanical properties of spider dragline silk.</title>
        <authorList>
            <person name="Kono N."/>
            <person name="Nakamura H."/>
            <person name="Mori M."/>
            <person name="Yoshida Y."/>
            <person name="Ohtoshi R."/>
            <person name="Malay A.D."/>
            <person name="Moran D.A.P."/>
            <person name="Tomita M."/>
            <person name="Numata K."/>
            <person name="Arakawa K."/>
        </authorList>
    </citation>
    <scope>NUCLEOTIDE SEQUENCE</scope>
</reference>
<organism evidence="1 2">
    <name type="scientific">Nephila pilipes</name>
    <name type="common">Giant wood spider</name>
    <name type="synonym">Nephila maculata</name>
    <dbReference type="NCBI Taxonomy" id="299642"/>
    <lineage>
        <taxon>Eukaryota</taxon>
        <taxon>Metazoa</taxon>
        <taxon>Ecdysozoa</taxon>
        <taxon>Arthropoda</taxon>
        <taxon>Chelicerata</taxon>
        <taxon>Arachnida</taxon>
        <taxon>Araneae</taxon>
        <taxon>Araneomorphae</taxon>
        <taxon>Entelegynae</taxon>
        <taxon>Araneoidea</taxon>
        <taxon>Nephilidae</taxon>
        <taxon>Nephila</taxon>
    </lineage>
</organism>
<evidence type="ECO:0000313" key="2">
    <source>
        <dbReference type="Proteomes" id="UP000887013"/>
    </source>
</evidence>
<keyword evidence="2" id="KW-1185">Reference proteome</keyword>
<dbReference type="AlphaFoldDB" id="A0A8X6M8M9"/>
<dbReference type="EMBL" id="BMAW01042566">
    <property type="protein sequence ID" value="GFS34850.1"/>
    <property type="molecule type" value="Genomic_DNA"/>
</dbReference>
<gene>
    <name evidence="1" type="ORF">NPIL_495611</name>
</gene>
<dbReference type="Proteomes" id="UP000887013">
    <property type="component" value="Unassembled WGS sequence"/>
</dbReference>
<evidence type="ECO:0000313" key="1">
    <source>
        <dbReference type="EMBL" id="GFS34850.1"/>
    </source>
</evidence>
<accession>A0A8X6M8M9</accession>